<name>A0ABT1JPJ1_ACTCY</name>
<dbReference type="EMBL" id="AUBJ02000001">
    <property type="protein sequence ID" value="MCP2334440.1"/>
    <property type="molecule type" value="Genomic_DNA"/>
</dbReference>
<evidence type="ECO:0000313" key="2">
    <source>
        <dbReference type="EMBL" id="MCP2334440.1"/>
    </source>
</evidence>
<evidence type="ECO:0000313" key="3">
    <source>
        <dbReference type="Proteomes" id="UP000791080"/>
    </source>
</evidence>
<organism evidence="2 3">
    <name type="scientific">Actinoalloteichus caeruleus DSM 43889</name>
    <dbReference type="NCBI Taxonomy" id="1120930"/>
    <lineage>
        <taxon>Bacteria</taxon>
        <taxon>Bacillati</taxon>
        <taxon>Actinomycetota</taxon>
        <taxon>Actinomycetes</taxon>
        <taxon>Pseudonocardiales</taxon>
        <taxon>Pseudonocardiaceae</taxon>
        <taxon>Actinoalloteichus</taxon>
        <taxon>Actinoalloteichus cyanogriseus</taxon>
    </lineage>
</organism>
<evidence type="ECO:0000256" key="1">
    <source>
        <dbReference type="SAM" id="MobiDB-lite"/>
    </source>
</evidence>
<protein>
    <submittedName>
        <fullName evidence="2">Uncharacterized protein</fullName>
    </submittedName>
</protein>
<gene>
    <name evidence="2" type="ORF">G443_004710</name>
</gene>
<keyword evidence="3" id="KW-1185">Reference proteome</keyword>
<proteinExistence type="predicted"/>
<feature type="compositionally biased region" description="Polar residues" evidence="1">
    <location>
        <begin position="110"/>
        <end position="119"/>
    </location>
</feature>
<reference evidence="2 3" key="2">
    <citation type="submission" date="2022-06" db="EMBL/GenBank/DDBJ databases">
        <title>Genomic Encyclopedia of Type Strains, Phase I: the one thousand microbial genomes (KMG-I) project.</title>
        <authorList>
            <person name="Kyrpides N."/>
        </authorList>
    </citation>
    <scope>NUCLEOTIDE SEQUENCE [LARGE SCALE GENOMIC DNA]</scope>
    <source>
        <strain evidence="2 3">DSM 43889</strain>
    </source>
</reference>
<feature type="compositionally biased region" description="Pro residues" evidence="1">
    <location>
        <begin position="93"/>
        <end position="107"/>
    </location>
</feature>
<comment type="caution">
    <text evidence="2">The sequence shown here is derived from an EMBL/GenBank/DDBJ whole genome shotgun (WGS) entry which is preliminary data.</text>
</comment>
<reference evidence="2 3" key="1">
    <citation type="submission" date="2013-07" db="EMBL/GenBank/DDBJ databases">
        <authorList>
            <consortium name="DOE Joint Genome Institute"/>
            <person name="Reeve W."/>
            <person name="Huntemann M."/>
            <person name="Han J."/>
            <person name="Chen A."/>
            <person name="Kyrpides N."/>
            <person name="Mavromatis K."/>
            <person name="Markowitz V."/>
            <person name="Palaniappan K."/>
            <person name="Ivanova N."/>
            <person name="Schaumberg A."/>
            <person name="Pati A."/>
            <person name="Liolios K."/>
            <person name="Nordberg H.P."/>
            <person name="Cantor M.N."/>
            <person name="Hua S.X."/>
            <person name="Woyke T."/>
        </authorList>
    </citation>
    <scope>NUCLEOTIDE SEQUENCE [LARGE SCALE GENOMIC DNA]</scope>
    <source>
        <strain evidence="2 3">DSM 43889</strain>
    </source>
</reference>
<sequence length="135" mass="14144">MDLSPYVAQLRKDLASAASAGDEETRRAATLLAGAVEPAVRLALMNALSDLAAEVTSNLDDHVVDVRISGRDVNVVVTPVGGPATESAEHPESAPPPPPPRPRPPPRVTSAGSPCDCSTRSSPRPSRPPRRRASR</sequence>
<feature type="region of interest" description="Disordered" evidence="1">
    <location>
        <begin position="77"/>
        <end position="135"/>
    </location>
</feature>
<accession>A0ABT1JPJ1</accession>
<dbReference type="Proteomes" id="UP000791080">
    <property type="component" value="Unassembled WGS sequence"/>
</dbReference>